<keyword evidence="2" id="KW-1185">Reference proteome</keyword>
<sequence length="170" mass="20041">MKFEDVKVGEVVQWGDNYKGQDYTCIVAFKNVTTGKVLIYRITDDRNMYPSYRYFGSPIEVPTSELKETSWRPNRVLDKFKFTVNNMEEKNTYESLGFTFDRWQNEPAPTSFPFYYSENENSSKHLYTKEEYDNILLPQYKLENSQMVLDDSYAIAKFGTSLLKMADVEK</sequence>
<evidence type="ECO:0000313" key="2">
    <source>
        <dbReference type="Proteomes" id="UP000316872"/>
    </source>
</evidence>
<dbReference type="Proteomes" id="UP000316872">
    <property type="component" value="Segment"/>
</dbReference>
<evidence type="ECO:0000313" key="1">
    <source>
        <dbReference type="EMBL" id="AWY10202.1"/>
    </source>
</evidence>
<accession>A0A4Y1NK93</accession>
<proteinExistence type="predicted"/>
<dbReference type="EMBL" id="MH165274">
    <property type="protein sequence ID" value="AWY10202.1"/>
    <property type="molecule type" value="Genomic_DNA"/>
</dbReference>
<organism evidence="1 2">
    <name type="scientific">Acinetobacter phage AM101</name>
    <dbReference type="NCBI Taxonomy" id="2178927"/>
    <lineage>
        <taxon>Viruses</taxon>
        <taxon>Duplodnaviria</taxon>
        <taxon>Heunggongvirae</taxon>
        <taxon>Uroviricota</taxon>
        <taxon>Caudoviricetes</taxon>
        <taxon>Pantevenvirales</taxon>
        <taxon>Straboviridae</taxon>
        <taxon>Twarogvirinae</taxon>
        <taxon>Lazarusvirus</taxon>
        <taxon>Lazarusvirus am101</taxon>
    </lineage>
</organism>
<name>A0A4Y1NK93_9CAUD</name>
<gene>
    <name evidence="1" type="ORF">AM101_242</name>
</gene>
<reference evidence="1" key="1">
    <citation type="submission" date="2018-04" db="EMBL/GenBank/DDBJ databases">
        <authorList>
            <person name="Shneider M.M."/>
            <person name="Popova A.V."/>
            <person name="Timoshina O.Y."/>
            <person name="Miroshnikov K.A."/>
            <person name="Shagin D.A."/>
            <person name="Mikhailova U.V."/>
        </authorList>
    </citation>
    <scope>NUCLEOTIDE SEQUENCE [LARGE SCALE GENOMIC DNA]</scope>
</reference>
<protein>
    <submittedName>
        <fullName evidence="1">Uncharacterized protein</fullName>
    </submittedName>
</protein>